<dbReference type="InterPro" id="IPR002051">
    <property type="entry name" value="Haem_Oase"/>
</dbReference>
<accession>A0A9X3M651</accession>
<feature type="binding site" evidence="4">
    <location>
        <position position="23"/>
    </location>
    <ligand>
        <name>heme b</name>
        <dbReference type="ChEBI" id="CHEBI:60344"/>
    </ligand>
</feature>
<dbReference type="InterPro" id="IPR016084">
    <property type="entry name" value="Haem_Oase-like_multi-hlx"/>
</dbReference>
<dbReference type="RefSeq" id="WP_034974929.1">
    <property type="nucleotide sequence ID" value="NZ_CP180526.1"/>
</dbReference>
<dbReference type="PANTHER" id="PTHR10720">
    <property type="entry name" value="HEME OXYGENASE"/>
    <property type="match status" value="1"/>
</dbReference>
<dbReference type="EMBL" id="JAKMUV010000004">
    <property type="protein sequence ID" value="MCZ9304875.1"/>
    <property type="molecule type" value="Genomic_DNA"/>
</dbReference>
<dbReference type="GO" id="GO:0006788">
    <property type="term" value="P:heme oxidation"/>
    <property type="evidence" value="ECO:0007669"/>
    <property type="project" value="InterPro"/>
</dbReference>
<evidence type="ECO:0000313" key="7">
    <source>
        <dbReference type="Proteomes" id="UP001146505"/>
    </source>
</evidence>
<dbReference type="Proteomes" id="UP001146505">
    <property type="component" value="Unassembled WGS sequence"/>
</dbReference>
<evidence type="ECO:0000256" key="5">
    <source>
        <dbReference type="PIRSR" id="PIRSR000343-2"/>
    </source>
</evidence>
<protein>
    <submittedName>
        <fullName evidence="6">Biliverdin-producing heme oxygenase</fullName>
    </submittedName>
</protein>
<dbReference type="InterPro" id="IPR016053">
    <property type="entry name" value="Haem_Oase-like"/>
</dbReference>
<feature type="binding site" evidence="4">
    <location>
        <position position="138"/>
    </location>
    <ligand>
        <name>heme b</name>
        <dbReference type="ChEBI" id="CHEBI:60344"/>
    </ligand>
</feature>
<dbReference type="Gene3D" id="1.20.910.10">
    <property type="entry name" value="Heme oxygenase-like"/>
    <property type="match status" value="1"/>
</dbReference>
<dbReference type="GeneID" id="301812876"/>
<sequence>MASTSTLSNTSFNTAEPISQALRNATAEAHGRAEGSEFMSTLFKGELDAQAVYALSGQLWFVYSALENAVERVSGTPIGSAIADPRLQRCAALEHDLTYCLGSDWREQLELLPATRRYVDRLDSFGEQDVVRVIAHHYVRYLGDISGGQVIAVRVADLYNVAPEALKFYDFSAIGKIPPYRTNYRQRLDNLPLTARQRTELIGEANTAFGMNSALFADLYRVCA</sequence>
<dbReference type="GO" id="GO:0020037">
    <property type="term" value="F:heme binding"/>
    <property type="evidence" value="ECO:0007669"/>
    <property type="project" value="TreeGrafter"/>
</dbReference>
<dbReference type="PANTHER" id="PTHR10720:SF0">
    <property type="entry name" value="HEME OXYGENASE"/>
    <property type="match status" value="1"/>
</dbReference>
<dbReference type="GO" id="GO:0042167">
    <property type="term" value="P:heme catabolic process"/>
    <property type="evidence" value="ECO:0007669"/>
    <property type="project" value="TreeGrafter"/>
</dbReference>
<dbReference type="AlphaFoldDB" id="A0A9X3M651"/>
<evidence type="ECO:0000256" key="3">
    <source>
        <dbReference type="ARBA" id="ARBA00023004"/>
    </source>
</evidence>
<reference evidence="6" key="1">
    <citation type="submission" date="2022-02" db="EMBL/GenBank/DDBJ databases">
        <title>Corynebacterium sp. from urogenital microbiome.</title>
        <authorList>
            <person name="Cappelli E.A."/>
            <person name="Ribeiro T.G."/>
            <person name="Peixe L."/>
        </authorList>
    </citation>
    <scope>NUCLEOTIDE SEQUENCE</scope>
    <source>
        <strain evidence="6">C9Ua_112</strain>
    </source>
</reference>
<keyword evidence="7" id="KW-1185">Reference proteome</keyword>
<dbReference type="SUPFAM" id="SSF48613">
    <property type="entry name" value="Heme oxygenase-like"/>
    <property type="match status" value="1"/>
</dbReference>
<dbReference type="Pfam" id="PF01126">
    <property type="entry name" value="Heme_oxygenase"/>
    <property type="match status" value="1"/>
</dbReference>
<evidence type="ECO:0000313" key="6">
    <source>
        <dbReference type="EMBL" id="MCZ9304875.1"/>
    </source>
</evidence>
<dbReference type="CDD" id="cd19165">
    <property type="entry name" value="HemeO"/>
    <property type="match status" value="1"/>
</dbReference>
<gene>
    <name evidence="6" type="ORF">L8U58_04900</name>
</gene>
<dbReference type="GO" id="GO:0006979">
    <property type="term" value="P:response to oxidative stress"/>
    <property type="evidence" value="ECO:0007669"/>
    <property type="project" value="TreeGrafter"/>
</dbReference>
<evidence type="ECO:0000256" key="2">
    <source>
        <dbReference type="ARBA" id="ARBA00022723"/>
    </source>
</evidence>
<proteinExistence type="predicted"/>
<dbReference type="PRINTS" id="PR00088">
    <property type="entry name" value="HAEMOXYGNASE"/>
</dbReference>
<feature type="binding site" evidence="4">
    <location>
        <position position="185"/>
    </location>
    <ligand>
        <name>heme b</name>
        <dbReference type="ChEBI" id="CHEBI:60344"/>
    </ligand>
</feature>
<comment type="caution">
    <text evidence="6">The sequence shown here is derived from an EMBL/GenBank/DDBJ whole genome shotgun (WGS) entry which is preliminary data.</text>
</comment>
<evidence type="ECO:0000256" key="1">
    <source>
        <dbReference type="ARBA" id="ARBA00022617"/>
    </source>
</evidence>
<organism evidence="6 7">
    <name type="scientific">Corynebacterium macclintockiae</name>
    <dbReference type="NCBI Taxonomy" id="2913501"/>
    <lineage>
        <taxon>Bacteria</taxon>
        <taxon>Bacillati</taxon>
        <taxon>Actinomycetota</taxon>
        <taxon>Actinomycetes</taxon>
        <taxon>Mycobacteriales</taxon>
        <taxon>Corynebacteriaceae</taxon>
        <taxon>Corynebacterium</taxon>
    </lineage>
</organism>
<evidence type="ECO:0000256" key="4">
    <source>
        <dbReference type="PIRSR" id="PIRSR000343-1"/>
    </source>
</evidence>
<feature type="binding site" description="axial binding residue" evidence="5">
    <location>
        <position position="30"/>
    </location>
    <ligand>
        <name>heme b</name>
        <dbReference type="ChEBI" id="CHEBI:60344"/>
    </ligand>
    <ligandPart>
        <name>Fe</name>
        <dbReference type="ChEBI" id="CHEBI:18248"/>
    </ligandPart>
</feature>
<dbReference type="PIRSF" id="PIRSF000343">
    <property type="entry name" value="Haem_Oase"/>
    <property type="match status" value="1"/>
</dbReference>
<dbReference type="GO" id="GO:0046872">
    <property type="term" value="F:metal ion binding"/>
    <property type="evidence" value="ECO:0007669"/>
    <property type="project" value="UniProtKB-KW"/>
</dbReference>
<dbReference type="GO" id="GO:0004392">
    <property type="term" value="F:heme oxygenase (decyclizing) activity"/>
    <property type="evidence" value="ECO:0007669"/>
    <property type="project" value="InterPro"/>
</dbReference>
<keyword evidence="2 5" id="KW-0479">Metal-binding</keyword>
<keyword evidence="3 5" id="KW-0408">Iron</keyword>
<keyword evidence="1 4" id="KW-0349">Heme</keyword>
<name>A0A9X3M651_9CORY</name>